<dbReference type="EMBL" id="BART01040308">
    <property type="protein sequence ID" value="GAH28081.1"/>
    <property type="molecule type" value="Genomic_DNA"/>
</dbReference>
<sequence>LNAVSGTGTGTWSMTAGTGTASYSPDTNTPNAVVTVTDYGTKEFIWTEINGSCSDNQSVTVNFYELPVANPGVGGNICGLGFNLQATPSYGVGTWTITS</sequence>
<comment type="caution">
    <text evidence="1">The sequence shown here is derived from an EMBL/GenBank/DDBJ whole genome shotgun (WGS) entry which is preliminary data.</text>
</comment>
<evidence type="ECO:0000313" key="1">
    <source>
        <dbReference type="EMBL" id="GAH28081.1"/>
    </source>
</evidence>
<proteinExistence type="predicted"/>
<feature type="non-terminal residue" evidence="1">
    <location>
        <position position="1"/>
    </location>
</feature>
<feature type="non-terminal residue" evidence="1">
    <location>
        <position position="99"/>
    </location>
</feature>
<name>X1E492_9ZZZZ</name>
<gene>
    <name evidence="1" type="ORF">S01H4_65699</name>
</gene>
<reference evidence="1" key="1">
    <citation type="journal article" date="2014" name="Front. Microbiol.">
        <title>High frequency of phylogenetically diverse reductive dehalogenase-homologous genes in deep subseafloor sedimentary metagenomes.</title>
        <authorList>
            <person name="Kawai M."/>
            <person name="Futagami T."/>
            <person name="Toyoda A."/>
            <person name="Takaki Y."/>
            <person name="Nishi S."/>
            <person name="Hori S."/>
            <person name="Arai W."/>
            <person name="Tsubouchi T."/>
            <person name="Morono Y."/>
            <person name="Uchiyama I."/>
            <person name="Ito T."/>
            <person name="Fujiyama A."/>
            <person name="Inagaki F."/>
            <person name="Takami H."/>
        </authorList>
    </citation>
    <scope>NUCLEOTIDE SEQUENCE</scope>
    <source>
        <strain evidence="1">Expedition CK06-06</strain>
    </source>
</reference>
<protein>
    <submittedName>
        <fullName evidence="1">Uncharacterized protein</fullName>
    </submittedName>
</protein>
<accession>X1E492</accession>
<organism evidence="1">
    <name type="scientific">marine sediment metagenome</name>
    <dbReference type="NCBI Taxonomy" id="412755"/>
    <lineage>
        <taxon>unclassified sequences</taxon>
        <taxon>metagenomes</taxon>
        <taxon>ecological metagenomes</taxon>
    </lineage>
</organism>
<dbReference type="AlphaFoldDB" id="X1E492"/>